<evidence type="ECO:0000256" key="1">
    <source>
        <dbReference type="SAM" id="Phobius"/>
    </source>
</evidence>
<dbReference type="RefSeq" id="WP_090769152.1">
    <property type="nucleotide sequence ID" value="NZ_FMZH01000005.1"/>
</dbReference>
<dbReference type="AlphaFoldDB" id="A0A1G6U1L6"/>
<proteinExistence type="predicted"/>
<gene>
    <name evidence="2" type="ORF">SAMN04488024_105207</name>
</gene>
<keyword evidence="1" id="KW-1133">Transmembrane helix</keyword>
<keyword evidence="1" id="KW-0812">Transmembrane</keyword>
<keyword evidence="3" id="KW-1185">Reference proteome</keyword>
<protein>
    <submittedName>
        <fullName evidence="2">Uncharacterized protein</fullName>
    </submittedName>
</protein>
<feature type="transmembrane region" description="Helical" evidence="1">
    <location>
        <begin position="6"/>
        <end position="25"/>
    </location>
</feature>
<feature type="transmembrane region" description="Helical" evidence="1">
    <location>
        <begin position="37"/>
        <end position="63"/>
    </location>
</feature>
<evidence type="ECO:0000313" key="3">
    <source>
        <dbReference type="Proteomes" id="UP000199455"/>
    </source>
</evidence>
<sequence>MELIFVFIVIPALISLLAAAFITTLTRKKLIASNNQYVTAISIGVFILSSIVIFSAIAALILYNIRFER</sequence>
<evidence type="ECO:0000313" key="2">
    <source>
        <dbReference type="EMBL" id="SDD35292.1"/>
    </source>
</evidence>
<dbReference type="EMBL" id="FMZH01000005">
    <property type="protein sequence ID" value="SDD35292.1"/>
    <property type="molecule type" value="Genomic_DNA"/>
</dbReference>
<accession>A0A1G6U1L6</accession>
<dbReference type="Proteomes" id="UP000199455">
    <property type="component" value="Unassembled WGS sequence"/>
</dbReference>
<reference evidence="3" key="1">
    <citation type="submission" date="2016-10" db="EMBL/GenBank/DDBJ databases">
        <authorList>
            <person name="Varghese N."/>
            <person name="Submissions S."/>
        </authorList>
    </citation>
    <scope>NUCLEOTIDE SEQUENCE [LARGE SCALE GENOMIC DNA]</scope>
    <source>
        <strain evidence="3">DSM 18609</strain>
    </source>
</reference>
<keyword evidence="1" id="KW-0472">Membrane</keyword>
<organism evidence="2 3">
    <name type="scientific">Pedobacter soli</name>
    <dbReference type="NCBI Taxonomy" id="390242"/>
    <lineage>
        <taxon>Bacteria</taxon>
        <taxon>Pseudomonadati</taxon>
        <taxon>Bacteroidota</taxon>
        <taxon>Sphingobacteriia</taxon>
        <taxon>Sphingobacteriales</taxon>
        <taxon>Sphingobacteriaceae</taxon>
        <taxon>Pedobacter</taxon>
    </lineage>
</organism>
<name>A0A1G6U1L6_9SPHI</name>